<feature type="compositionally biased region" description="Low complexity" evidence="1">
    <location>
        <begin position="289"/>
        <end position="309"/>
    </location>
</feature>
<accession>A0A7D5Y9P2</accession>
<proteinExistence type="predicted"/>
<keyword evidence="2" id="KW-0812">Transmembrane</keyword>
<dbReference type="InterPro" id="IPR006311">
    <property type="entry name" value="TAT_signal"/>
</dbReference>
<dbReference type="EMBL" id="CP058905">
    <property type="protein sequence ID" value="QLJ99499.1"/>
    <property type="molecule type" value="Genomic_DNA"/>
</dbReference>
<feature type="region of interest" description="Disordered" evidence="1">
    <location>
        <begin position="287"/>
        <end position="315"/>
    </location>
</feature>
<evidence type="ECO:0000256" key="2">
    <source>
        <dbReference type="SAM" id="Phobius"/>
    </source>
</evidence>
<protein>
    <recommendedName>
        <fullName evidence="5">LPXTG cell wall anchor domain-containing protein</fullName>
    </recommendedName>
</protein>
<dbReference type="PROSITE" id="PS51318">
    <property type="entry name" value="TAT"/>
    <property type="match status" value="1"/>
</dbReference>
<sequence>MRVPLLLRRLLVASGAAVLFAGALVGGAASAAQADAPEITMSEQCGVAVFSWDTGTIGGDETWATTVLRNGVAIDRFEMRERGNRRYGATDRDTFVIQRAGLPDRNLVFRAPDGCADAPRLAVTADAHCHVLELHLANEGTTPITGLRLFSPAHPTPEELGPLAPGRVTLVRRLADGDNYLLASGEPGPEQVTWMVGTYRQPAGCGPEAVAVRIADACAGVQVDLTNRAEGAVRITVLVDGAATTHRWVSAGARDMFTEPAAVGAVVVVRNAELGLDLARHTVAARVCGSPTPGGPTDPSTAPSDPAGDPGAGGGLPVTGAPAIALLAAGGALLTAGTAVLLLARRRRIRFSEPS</sequence>
<keyword evidence="2" id="KW-1133">Transmembrane helix</keyword>
<evidence type="ECO:0000313" key="4">
    <source>
        <dbReference type="EMBL" id="QLJ99499.1"/>
    </source>
</evidence>
<keyword evidence="3" id="KW-0732">Signal</keyword>
<feature type="chain" id="PRO_5028438433" description="LPXTG cell wall anchor domain-containing protein" evidence="3">
    <location>
        <begin position="32"/>
        <end position="355"/>
    </location>
</feature>
<feature type="signal peptide" evidence="3">
    <location>
        <begin position="1"/>
        <end position="31"/>
    </location>
</feature>
<organism evidence="4">
    <name type="scientific">Micromonospora carbonacea</name>
    <dbReference type="NCBI Taxonomy" id="47853"/>
    <lineage>
        <taxon>Bacteria</taxon>
        <taxon>Bacillati</taxon>
        <taxon>Actinomycetota</taxon>
        <taxon>Actinomycetes</taxon>
        <taxon>Micromonosporales</taxon>
        <taxon>Micromonosporaceae</taxon>
        <taxon>Micromonospora</taxon>
    </lineage>
</organism>
<evidence type="ECO:0000256" key="3">
    <source>
        <dbReference type="SAM" id="SignalP"/>
    </source>
</evidence>
<gene>
    <name evidence="4" type="ORF">HZU44_05055</name>
</gene>
<feature type="transmembrane region" description="Helical" evidence="2">
    <location>
        <begin position="323"/>
        <end position="344"/>
    </location>
</feature>
<keyword evidence="2" id="KW-0472">Membrane</keyword>
<dbReference type="AlphaFoldDB" id="A0A7D5Y9P2"/>
<evidence type="ECO:0000256" key="1">
    <source>
        <dbReference type="SAM" id="MobiDB-lite"/>
    </source>
</evidence>
<evidence type="ECO:0008006" key="5">
    <source>
        <dbReference type="Google" id="ProtNLM"/>
    </source>
</evidence>
<reference evidence="4" key="1">
    <citation type="submission" date="2020-08" db="EMBL/GenBank/DDBJ databases">
        <title>A bifunctional nitrone conjugated secondary metabolite targeting the ribosome.</title>
        <authorList>
            <person name="Limbrick E.M."/>
            <person name="Graf M."/>
            <person name="Derewacz D.K."/>
            <person name="Nguyen F."/>
            <person name="Spraggins J.M."/>
            <person name="Wieland M."/>
            <person name="Ynigez-Gutierrez A.E."/>
            <person name="Reisman B.J."/>
            <person name="Zinshteyn B."/>
            <person name="McCulloch K."/>
            <person name="Iverson T.M."/>
            <person name="Green R."/>
            <person name="Wilson D.N."/>
            <person name="Bachmann B.O."/>
        </authorList>
    </citation>
    <scope>NUCLEOTIDE SEQUENCE</scope>
    <source>
        <strain evidence="4">Africana</strain>
    </source>
</reference>
<name>A0A7D5Y9P2_9ACTN</name>